<dbReference type="PANTHER" id="PTHR11461">
    <property type="entry name" value="SERINE PROTEASE INHIBITOR, SERPIN"/>
    <property type="match status" value="1"/>
</dbReference>
<keyword evidence="8" id="KW-1185">Reference proteome</keyword>
<keyword evidence="3" id="KW-0722">Serine protease inhibitor</keyword>
<evidence type="ECO:0000313" key="7">
    <source>
        <dbReference type="EMBL" id="KAL2745866.1"/>
    </source>
</evidence>
<evidence type="ECO:0000256" key="2">
    <source>
        <dbReference type="ARBA" id="ARBA00022690"/>
    </source>
</evidence>
<gene>
    <name evidence="7" type="ORF">V1477_005784</name>
</gene>
<comment type="similarity">
    <text evidence="1 4">Belongs to the serpin family.</text>
</comment>
<dbReference type="InterPro" id="IPR042185">
    <property type="entry name" value="Serpin_sf_2"/>
</dbReference>
<dbReference type="SUPFAM" id="SSF56574">
    <property type="entry name" value="Serpins"/>
    <property type="match status" value="1"/>
</dbReference>
<dbReference type="Proteomes" id="UP001607303">
    <property type="component" value="Unassembled WGS sequence"/>
</dbReference>
<dbReference type="CDD" id="cd19601">
    <property type="entry name" value="serpin42Da-like"/>
    <property type="match status" value="1"/>
</dbReference>
<dbReference type="Pfam" id="PF00079">
    <property type="entry name" value="Serpin"/>
    <property type="match status" value="1"/>
</dbReference>
<dbReference type="EMBL" id="JAYRBN010000039">
    <property type="protein sequence ID" value="KAL2745866.1"/>
    <property type="molecule type" value="Genomic_DNA"/>
</dbReference>
<feature type="domain" description="Serpin" evidence="6">
    <location>
        <begin position="67"/>
        <end position="424"/>
    </location>
</feature>
<dbReference type="InterPro" id="IPR042178">
    <property type="entry name" value="Serpin_sf_1"/>
</dbReference>
<name>A0ABD2CLC4_VESMC</name>
<dbReference type="InterPro" id="IPR023796">
    <property type="entry name" value="Serpin_dom"/>
</dbReference>
<dbReference type="InterPro" id="IPR000215">
    <property type="entry name" value="Serpin_fam"/>
</dbReference>
<evidence type="ECO:0000259" key="6">
    <source>
        <dbReference type="SMART" id="SM00093"/>
    </source>
</evidence>
<dbReference type="Gene3D" id="2.30.39.10">
    <property type="entry name" value="Alpha-1-antitrypsin, domain 1"/>
    <property type="match status" value="1"/>
</dbReference>
<dbReference type="GO" id="GO:0004867">
    <property type="term" value="F:serine-type endopeptidase inhibitor activity"/>
    <property type="evidence" value="ECO:0007669"/>
    <property type="project" value="UniProtKB-KW"/>
</dbReference>
<evidence type="ECO:0000256" key="1">
    <source>
        <dbReference type="ARBA" id="ARBA00009500"/>
    </source>
</evidence>
<dbReference type="SMART" id="SM00093">
    <property type="entry name" value="SERPIN"/>
    <property type="match status" value="1"/>
</dbReference>
<keyword evidence="2" id="KW-0646">Protease inhibitor</keyword>
<accession>A0ABD2CLC4</accession>
<evidence type="ECO:0000313" key="8">
    <source>
        <dbReference type="Proteomes" id="UP001607303"/>
    </source>
</evidence>
<dbReference type="Gene3D" id="3.30.497.10">
    <property type="entry name" value="Antithrombin, subunit I, domain 2"/>
    <property type="match status" value="1"/>
</dbReference>
<dbReference type="InterPro" id="IPR036186">
    <property type="entry name" value="Serpin_sf"/>
</dbReference>
<organism evidence="7 8">
    <name type="scientific">Vespula maculifrons</name>
    <name type="common">Eastern yellow jacket</name>
    <name type="synonym">Wasp</name>
    <dbReference type="NCBI Taxonomy" id="7453"/>
    <lineage>
        <taxon>Eukaryota</taxon>
        <taxon>Metazoa</taxon>
        <taxon>Ecdysozoa</taxon>
        <taxon>Arthropoda</taxon>
        <taxon>Hexapoda</taxon>
        <taxon>Insecta</taxon>
        <taxon>Pterygota</taxon>
        <taxon>Neoptera</taxon>
        <taxon>Endopterygota</taxon>
        <taxon>Hymenoptera</taxon>
        <taxon>Apocrita</taxon>
        <taxon>Aculeata</taxon>
        <taxon>Vespoidea</taxon>
        <taxon>Vespidae</taxon>
        <taxon>Vespinae</taxon>
        <taxon>Vespula</taxon>
    </lineage>
</organism>
<dbReference type="InterPro" id="IPR023795">
    <property type="entry name" value="Serpin_CS"/>
</dbReference>
<protein>
    <submittedName>
        <fullName evidence="7">Antichymotrypsin-2-like isoform X4</fullName>
    </submittedName>
</protein>
<evidence type="ECO:0000256" key="3">
    <source>
        <dbReference type="ARBA" id="ARBA00022900"/>
    </source>
</evidence>
<sequence length="675" mass="74738">MATGGGQSRESLAPPRSDAMGFPDETREILDIQGLAILVVCLASSMAGPTENRAVQTITDGNNRFSSLFFREVGKGNSGNLITSPLSASIALSMAAYGSRGDTEKEFKQVLHLPEESVARSGYSNLIGTLNNVKDVELRLANKIFINKQFTVKPSFQELTQSAFLSTSENLDFSQNLQAAGTINQWVEEQTNKRIKDLIKPDKINGATAMVLVNAVYFKGNWKTKFDPKFTKNEPFHVTKNEVINVPTMYMSGKFKYAELAELNAKLLELPYKGEEFSMVIIMPNDIDGLPQLEEKLPQHDIGELLKKAYKTEVMLHLPKFKIESTLNLNGHLQNLGIKEAFSQSANFKGISDVELKISDVVQKAFIEVNEEGSEAAGASGISIRPLSSSWSPPQPVQFNVDRPFLAIIKYGDLVLFQAKINSSVKEHVRAKFHVFSDVNIGIKSGRPRPKPLMKADRPFLATITYKGIQLFAAHITDPNIKIVGASHPLYRKTFNANRSFHFEIRRNDIVLFAGNVGGRSAGLGAKWYSETSETRSSSQEGYIQGGQAFPLCDKIHLQQFVAFHWNICGISEYTDPIAVLFVESALVSELEFIVDHPFFYAIVKVTGNGGNESNDPISLFLGVVIATFSLVIPMTFKVDRPFYYSIIKKMSAANQTKQKAIISLFTGHLANPNN</sequence>
<reference evidence="7 8" key="1">
    <citation type="journal article" date="2024" name="Ann. Entomol. Soc. Am.">
        <title>Genomic analyses of the southern and eastern yellowjacket wasps (Hymenoptera: Vespidae) reveal evolutionary signatures of social life.</title>
        <authorList>
            <person name="Catto M.A."/>
            <person name="Caine P.B."/>
            <person name="Orr S.E."/>
            <person name="Hunt B.G."/>
            <person name="Goodisman M.A.D."/>
        </authorList>
    </citation>
    <scope>NUCLEOTIDE SEQUENCE [LARGE SCALE GENOMIC DNA]</scope>
    <source>
        <strain evidence="7">232</strain>
        <tissue evidence="7">Head and thorax</tissue>
    </source>
</reference>
<comment type="caution">
    <text evidence="7">The sequence shown here is derived from an EMBL/GenBank/DDBJ whole genome shotgun (WGS) entry which is preliminary data.</text>
</comment>
<evidence type="ECO:0000256" key="5">
    <source>
        <dbReference type="SAM" id="MobiDB-lite"/>
    </source>
</evidence>
<feature type="region of interest" description="Disordered" evidence="5">
    <location>
        <begin position="1"/>
        <end position="22"/>
    </location>
</feature>
<dbReference type="AlphaFoldDB" id="A0ABD2CLC4"/>
<proteinExistence type="inferred from homology"/>
<dbReference type="PANTHER" id="PTHR11461:SF211">
    <property type="entry name" value="GH10112P-RELATED"/>
    <property type="match status" value="1"/>
</dbReference>
<evidence type="ECO:0000256" key="4">
    <source>
        <dbReference type="RuleBase" id="RU000411"/>
    </source>
</evidence>
<dbReference type="PROSITE" id="PS00284">
    <property type="entry name" value="SERPIN"/>
    <property type="match status" value="1"/>
</dbReference>